<dbReference type="Proteomes" id="UP001205311">
    <property type="component" value="Unassembled WGS sequence"/>
</dbReference>
<reference evidence="1 2" key="1">
    <citation type="submission" date="2022-06" db="EMBL/GenBank/DDBJ databases">
        <title>Genomic Encyclopedia of Archaeal and Bacterial Type Strains, Phase II (KMG-II): from individual species to whole genera.</title>
        <authorList>
            <person name="Goeker M."/>
        </authorList>
    </citation>
    <scope>NUCLEOTIDE SEQUENCE [LARGE SCALE GENOMIC DNA]</scope>
    <source>
        <strain evidence="1 2">DSM 40477</strain>
    </source>
</reference>
<evidence type="ECO:0000313" key="1">
    <source>
        <dbReference type="EMBL" id="MCP2260356.1"/>
    </source>
</evidence>
<accession>A0ABT1HXW9</accession>
<protein>
    <submittedName>
        <fullName evidence="1">Uncharacterized protein</fullName>
    </submittedName>
</protein>
<dbReference type="EMBL" id="JAMTCP010000026">
    <property type="protein sequence ID" value="MCP2260356.1"/>
    <property type="molecule type" value="Genomic_DNA"/>
</dbReference>
<keyword evidence="2" id="KW-1185">Reference proteome</keyword>
<dbReference type="RefSeq" id="WP_253671212.1">
    <property type="nucleotide sequence ID" value="NZ_JAMTCP010000026.1"/>
</dbReference>
<proteinExistence type="predicted"/>
<gene>
    <name evidence="1" type="ORF">LX15_004070</name>
</gene>
<comment type="caution">
    <text evidence="1">The sequence shown here is derived from an EMBL/GenBank/DDBJ whole genome shotgun (WGS) entry which is preliminary data.</text>
</comment>
<organism evidence="1 2">
    <name type="scientific">Streptoalloteichus tenebrarius (strain ATCC 17920 / DSM 40477 / JCM 4838 / CBS 697.72 / NBRC 16177 / NCIMB 11028 / NRRL B-12390 / A12253. 1 / ISP 5477)</name>
    <name type="common">Streptomyces tenebrarius</name>
    <dbReference type="NCBI Taxonomy" id="1933"/>
    <lineage>
        <taxon>Bacteria</taxon>
        <taxon>Bacillati</taxon>
        <taxon>Actinomycetota</taxon>
        <taxon>Actinomycetes</taxon>
        <taxon>Pseudonocardiales</taxon>
        <taxon>Pseudonocardiaceae</taxon>
        <taxon>Streptoalloteichus</taxon>
    </lineage>
</organism>
<sequence length="132" mass="15057">MSLESVPVRAFRGSEFVEARIEYAACHESGEVRAHGPWGVVRAVRWDVFESFREIRRKLEPLGWFLAVNGARYDVYCMGATRNMSNGTAVHEIPRTNETPDMRALYIFDPAEPALVSTVEKQESTGRKYFNL</sequence>
<evidence type="ECO:0000313" key="2">
    <source>
        <dbReference type="Proteomes" id="UP001205311"/>
    </source>
</evidence>
<name>A0ABT1HXW9_STRSD</name>